<reference evidence="2" key="1">
    <citation type="journal article" date="2020" name="MBio">
        <title>Horizontal gene transfer to a defensive symbiont with a reduced genome amongst a multipartite beetle microbiome.</title>
        <authorList>
            <person name="Waterworth S.C."/>
            <person name="Florez L.V."/>
            <person name="Rees E.R."/>
            <person name="Hertweck C."/>
            <person name="Kaltenpoth M."/>
            <person name="Kwan J.C."/>
        </authorList>
    </citation>
    <scope>NUCLEOTIDE SEQUENCE [LARGE SCALE GENOMIC DNA]</scope>
</reference>
<dbReference type="InterPro" id="IPR051200">
    <property type="entry name" value="Host-pathogen_enzymatic-act"/>
</dbReference>
<evidence type="ECO:0008006" key="3">
    <source>
        <dbReference type="Google" id="ProtNLM"/>
    </source>
</evidence>
<dbReference type="Proteomes" id="UP000461670">
    <property type="component" value="Unassembled WGS sequence"/>
</dbReference>
<organism evidence="1 2">
    <name type="scientific">Paracidovorax wautersii</name>
    <dbReference type="NCBI Taxonomy" id="1177982"/>
    <lineage>
        <taxon>Bacteria</taxon>
        <taxon>Pseudomonadati</taxon>
        <taxon>Pseudomonadota</taxon>
        <taxon>Betaproteobacteria</taxon>
        <taxon>Burkholderiales</taxon>
        <taxon>Comamonadaceae</taxon>
        <taxon>Paracidovorax</taxon>
    </lineage>
</organism>
<dbReference type="Gene3D" id="2.130.10.10">
    <property type="entry name" value="YVTN repeat-like/Quinoprotein amine dehydrogenase"/>
    <property type="match status" value="2"/>
</dbReference>
<accession>A0A7V8FN07</accession>
<evidence type="ECO:0000313" key="2">
    <source>
        <dbReference type="Proteomes" id="UP000461670"/>
    </source>
</evidence>
<proteinExistence type="predicted"/>
<dbReference type="SUPFAM" id="SSF51004">
    <property type="entry name" value="C-terminal (heme d1) domain of cytochrome cd1-nitrite reductase"/>
    <property type="match status" value="1"/>
</dbReference>
<sequence>MTTPETLLLVQKCAHTFSFYNLANGQADKHIVLPNFPHEFTVDPVRKLAYVGHYGIETASHLGDVGGHSVFVIDLEQRAHVRTLNIWPFYRPHGLSVDAQGRLYVMSEAHNVLLRFSDPMQRQVPDLAIPSGGYKTHLFALTRDAQTAYALNLLSNTVTKIRPHDPTFTPVAMVPGPVPEGNVLSADESLLYVANRGDDTLVAVDTASMQVVARGKTRRDPNRVYRIQDARGQDLLLTTNSGEHSLSVFNTDLQEQRCLALPSNPLALSLHPSERAAFISFQDDTVRRLDLDRFEFTQTLKTLREPDSSYVWQH</sequence>
<dbReference type="PANTHER" id="PTHR47197:SF3">
    <property type="entry name" value="DIHYDRO-HEME D1 DEHYDROGENASE"/>
    <property type="match status" value="1"/>
</dbReference>
<dbReference type="InterPro" id="IPR015943">
    <property type="entry name" value="WD40/YVTN_repeat-like_dom_sf"/>
</dbReference>
<dbReference type="EMBL" id="WNDQ01000034">
    <property type="protein sequence ID" value="KAF1020538.1"/>
    <property type="molecule type" value="Genomic_DNA"/>
</dbReference>
<evidence type="ECO:0000313" key="1">
    <source>
        <dbReference type="EMBL" id="KAF1020538.1"/>
    </source>
</evidence>
<gene>
    <name evidence="1" type="ORF">GAK30_02470</name>
</gene>
<protein>
    <recommendedName>
        <fullName evidence="3">40-residue YVTN family beta-propeller repeat-containing protein</fullName>
    </recommendedName>
</protein>
<dbReference type="AlphaFoldDB" id="A0A7V8FN07"/>
<dbReference type="PANTHER" id="PTHR47197">
    <property type="entry name" value="PROTEIN NIRF"/>
    <property type="match status" value="1"/>
</dbReference>
<dbReference type="InterPro" id="IPR011048">
    <property type="entry name" value="Haem_d1_sf"/>
</dbReference>
<comment type="caution">
    <text evidence="1">The sequence shown here is derived from an EMBL/GenBank/DDBJ whole genome shotgun (WGS) entry which is preliminary data.</text>
</comment>
<name>A0A7V8FN07_9BURK</name>